<organism evidence="2 3">
    <name type="scientific">Desulfurobacterium atlanticum</name>
    <dbReference type="NCBI Taxonomy" id="240169"/>
    <lineage>
        <taxon>Bacteria</taxon>
        <taxon>Pseudomonadati</taxon>
        <taxon>Aquificota</taxon>
        <taxon>Aquificia</taxon>
        <taxon>Desulfurobacteriales</taxon>
        <taxon>Desulfurobacteriaceae</taxon>
        <taxon>Desulfurobacterium</taxon>
    </lineage>
</organism>
<accession>A0A238ZUH1</accession>
<proteinExistence type="predicted"/>
<evidence type="ECO:0000313" key="2">
    <source>
        <dbReference type="EMBL" id="SNR86303.1"/>
    </source>
</evidence>
<feature type="signal peptide" evidence="1">
    <location>
        <begin position="1"/>
        <end position="19"/>
    </location>
</feature>
<dbReference type="EMBL" id="FZOB01000011">
    <property type="protein sequence ID" value="SNR86303.1"/>
    <property type="molecule type" value="Genomic_DNA"/>
</dbReference>
<feature type="chain" id="PRO_5012986332" description="SH3 domain-containing protein" evidence="1">
    <location>
        <begin position="20"/>
        <end position="373"/>
    </location>
</feature>
<gene>
    <name evidence="2" type="ORF">SAMN06265340_11146</name>
</gene>
<protein>
    <recommendedName>
        <fullName evidence="4">SH3 domain-containing protein</fullName>
    </recommendedName>
</protein>
<sequence>MKNLLIKMAAMIFIGVVSAKATTTAQVMIDSISIRKQPEGEIVGTLDKNTEITYQNRYNNWINTSSGWLNSDFTKLSPQNSFLFTEKIEGTFTLIEESLEGVSLYGKEILKEGSIFPVIKSEKGITIIEKKGEKIAVPTSKIKIEKGTFPAGIILKNGTLISEKGKTLSFIKEKTPFIKIGNFIAVNGKFGNFIPITPKVNHISASSILSKVNILVDTFNSARISSAITERLGYFPKVLPITPEDIHIVNLEEERKGVFLNIKYMFYDLDGSKMKDRKTRLILKRGNEVFWEKVSKEVFSLSPSVKFVQINIFRYDGKGNFEKKGFVAVGITDFKKGICDAPPEKFMEKTESELSEDLWFFANEVYERVENGN</sequence>
<evidence type="ECO:0000313" key="3">
    <source>
        <dbReference type="Proteomes" id="UP000198405"/>
    </source>
</evidence>
<evidence type="ECO:0008006" key="4">
    <source>
        <dbReference type="Google" id="ProtNLM"/>
    </source>
</evidence>
<keyword evidence="3" id="KW-1185">Reference proteome</keyword>
<keyword evidence="1" id="KW-0732">Signal</keyword>
<reference evidence="3" key="1">
    <citation type="submission" date="2017-06" db="EMBL/GenBank/DDBJ databases">
        <authorList>
            <person name="Varghese N."/>
            <person name="Submissions S."/>
        </authorList>
    </citation>
    <scope>NUCLEOTIDE SEQUENCE [LARGE SCALE GENOMIC DNA]</scope>
    <source>
        <strain evidence="3">DSM 15668</strain>
    </source>
</reference>
<dbReference type="RefSeq" id="WP_089323470.1">
    <property type="nucleotide sequence ID" value="NZ_FZOB01000011.1"/>
</dbReference>
<dbReference type="AlphaFoldDB" id="A0A238ZUH1"/>
<evidence type="ECO:0000256" key="1">
    <source>
        <dbReference type="SAM" id="SignalP"/>
    </source>
</evidence>
<dbReference type="Proteomes" id="UP000198405">
    <property type="component" value="Unassembled WGS sequence"/>
</dbReference>
<name>A0A238ZUH1_9BACT</name>
<dbReference type="OrthoDB" id="13449at2"/>